<dbReference type="SUPFAM" id="SSF56300">
    <property type="entry name" value="Metallo-dependent phosphatases"/>
    <property type="match status" value="1"/>
</dbReference>
<dbReference type="AlphaFoldDB" id="A0A8J6XX21"/>
<dbReference type="Gene3D" id="3.60.21.10">
    <property type="match status" value="1"/>
</dbReference>
<dbReference type="GO" id="GO:0016020">
    <property type="term" value="C:membrane"/>
    <property type="evidence" value="ECO:0007669"/>
    <property type="project" value="GOC"/>
</dbReference>
<evidence type="ECO:0000256" key="1">
    <source>
        <dbReference type="ARBA" id="ARBA00022723"/>
    </source>
</evidence>
<organism evidence="4 5">
    <name type="scientific">Candidatus Polarisedimenticola svalbardensis</name>
    <dbReference type="NCBI Taxonomy" id="2886004"/>
    <lineage>
        <taxon>Bacteria</taxon>
        <taxon>Pseudomonadati</taxon>
        <taxon>Acidobacteriota</taxon>
        <taxon>Candidatus Polarisedimenticolia</taxon>
        <taxon>Candidatus Polarisedimenticolales</taxon>
        <taxon>Candidatus Polarisedimenticolaceae</taxon>
        <taxon>Candidatus Polarisedimenticola</taxon>
    </lineage>
</organism>
<dbReference type="InterPro" id="IPR004843">
    <property type="entry name" value="Calcineurin-like_PHP"/>
</dbReference>
<accession>A0A8J6XX21</accession>
<dbReference type="CDD" id="cd07385">
    <property type="entry name" value="MPP_YkuE_C"/>
    <property type="match status" value="1"/>
</dbReference>
<dbReference type="Proteomes" id="UP000648239">
    <property type="component" value="Unassembled WGS sequence"/>
</dbReference>
<dbReference type="GO" id="GO:0008758">
    <property type="term" value="F:UDP-2,3-diacylglucosamine hydrolase activity"/>
    <property type="evidence" value="ECO:0007669"/>
    <property type="project" value="TreeGrafter"/>
</dbReference>
<dbReference type="GO" id="GO:0009245">
    <property type="term" value="P:lipid A biosynthetic process"/>
    <property type="evidence" value="ECO:0007669"/>
    <property type="project" value="TreeGrafter"/>
</dbReference>
<evidence type="ECO:0000259" key="3">
    <source>
        <dbReference type="Pfam" id="PF00149"/>
    </source>
</evidence>
<dbReference type="InterPro" id="IPR051158">
    <property type="entry name" value="Metallophosphoesterase_sf"/>
</dbReference>
<sequence>MRRHPLPPPDDRNRLLHSNLPEPAHAIRKARSLFNPVTGWFRSFERWVNHGLSRRIYPGITGLHRIYDAILHNRLTVSEAEIGIRELGSGFHGLRILLVSDVHCGPFISVERLTATFRRVMALQPDLILLAGDLATSRIEEVTRCLPALRELQADLGIFAVLGNHDHYTGEADRLCELLEEAGIRMLQNRHTVLQKGGDRLVLAGIDDLTFGRPDLDQALTGVPVGLPVLLVSHNPDVFFDAARKKVDLVLSGHTHGGQIRCPGLPVLVRMSRFRLDEGRYEAAGSGLVVSRGLGAVGFPVRLACPPEVVLLTLGPLGS</sequence>
<gene>
    <name evidence="4" type="ORF">IFK94_08345</name>
</gene>
<proteinExistence type="predicted"/>
<dbReference type="EMBL" id="JACXWD010000023">
    <property type="protein sequence ID" value="MBD3868121.1"/>
    <property type="molecule type" value="Genomic_DNA"/>
</dbReference>
<dbReference type="GO" id="GO:0046872">
    <property type="term" value="F:metal ion binding"/>
    <property type="evidence" value="ECO:0007669"/>
    <property type="project" value="UniProtKB-KW"/>
</dbReference>
<protein>
    <submittedName>
        <fullName evidence="4">Metallophosphoesterase</fullName>
    </submittedName>
</protein>
<comment type="caution">
    <text evidence="4">The sequence shown here is derived from an EMBL/GenBank/DDBJ whole genome shotgun (WGS) entry which is preliminary data.</text>
</comment>
<evidence type="ECO:0000256" key="2">
    <source>
        <dbReference type="ARBA" id="ARBA00022801"/>
    </source>
</evidence>
<reference evidence="4 5" key="1">
    <citation type="submission" date="2020-08" db="EMBL/GenBank/DDBJ databases">
        <title>Acidobacteriota in marine sediments use diverse sulfur dissimilation pathways.</title>
        <authorList>
            <person name="Wasmund K."/>
        </authorList>
    </citation>
    <scope>NUCLEOTIDE SEQUENCE [LARGE SCALE GENOMIC DNA]</scope>
    <source>
        <strain evidence="4">MAG AM4</strain>
    </source>
</reference>
<keyword evidence="1" id="KW-0479">Metal-binding</keyword>
<evidence type="ECO:0000313" key="4">
    <source>
        <dbReference type="EMBL" id="MBD3868121.1"/>
    </source>
</evidence>
<dbReference type="PANTHER" id="PTHR31302">
    <property type="entry name" value="TRANSMEMBRANE PROTEIN WITH METALLOPHOSPHOESTERASE DOMAIN-RELATED"/>
    <property type="match status" value="1"/>
</dbReference>
<dbReference type="Pfam" id="PF00149">
    <property type="entry name" value="Metallophos"/>
    <property type="match status" value="1"/>
</dbReference>
<feature type="domain" description="Calcineurin-like phosphoesterase" evidence="3">
    <location>
        <begin position="94"/>
        <end position="257"/>
    </location>
</feature>
<keyword evidence="2" id="KW-0378">Hydrolase</keyword>
<evidence type="ECO:0000313" key="5">
    <source>
        <dbReference type="Proteomes" id="UP000648239"/>
    </source>
</evidence>
<name>A0A8J6XX21_9BACT</name>
<dbReference type="InterPro" id="IPR029052">
    <property type="entry name" value="Metallo-depent_PP-like"/>
</dbReference>
<dbReference type="PANTHER" id="PTHR31302:SF31">
    <property type="entry name" value="PHOSPHODIESTERASE YAEI"/>
    <property type="match status" value="1"/>
</dbReference>